<dbReference type="Proteomes" id="UP000287651">
    <property type="component" value="Unassembled WGS sequence"/>
</dbReference>
<evidence type="ECO:0000256" key="13">
    <source>
        <dbReference type="PIRSR" id="PIRSR602401-1"/>
    </source>
</evidence>
<dbReference type="PRINTS" id="PR00463">
    <property type="entry name" value="EP450I"/>
</dbReference>
<comment type="cofactor">
    <cofactor evidence="1 13">
        <name>heme</name>
        <dbReference type="ChEBI" id="CHEBI:30413"/>
    </cofactor>
</comment>
<dbReference type="GO" id="GO:0010333">
    <property type="term" value="F:terpene synthase activity"/>
    <property type="evidence" value="ECO:0007669"/>
    <property type="project" value="UniProtKB-ARBA"/>
</dbReference>
<dbReference type="AlphaFoldDB" id="A0A426XEC3"/>
<evidence type="ECO:0000256" key="2">
    <source>
        <dbReference type="ARBA" id="ARBA00004167"/>
    </source>
</evidence>
<dbReference type="InterPro" id="IPR017972">
    <property type="entry name" value="Cyt_P450_CS"/>
</dbReference>
<dbReference type="GO" id="GO:0004497">
    <property type="term" value="F:monooxygenase activity"/>
    <property type="evidence" value="ECO:0007669"/>
    <property type="project" value="UniProtKB-KW"/>
</dbReference>
<organism evidence="15 16">
    <name type="scientific">Ensete ventricosum</name>
    <name type="common">Abyssinian banana</name>
    <name type="synonym">Musa ensete</name>
    <dbReference type="NCBI Taxonomy" id="4639"/>
    <lineage>
        <taxon>Eukaryota</taxon>
        <taxon>Viridiplantae</taxon>
        <taxon>Streptophyta</taxon>
        <taxon>Embryophyta</taxon>
        <taxon>Tracheophyta</taxon>
        <taxon>Spermatophyta</taxon>
        <taxon>Magnoliopsida</taxon>
        <taxon>Liliopsida</taxon>
        <taxon>Zingiberales</taxon>
        <taxon>Musaceae</taxon>
        <taxon>Ensete</taxon>
    </lineage>
</organism>
<dbReference type="PRINTS" id="PR00385">
    <property type="entry name" value="P450"/>
</dbReference>
<dbReference type="InterPro" id="IPR002401">
    <property type="entry name" value="Cyt_P450_E_grp-I"/>
</dbReference>
<keyword evidence="8" id="KW-1133">Transmembrane helix</keyword>
<dbReference type="SUPFAM" id="SSF48264">
    <property type="entry name" value="Cytochrome P450"/>
    <property type="match status" value="1"/>
</dbReference>
<evidence type="ECO:0000256" key="3">
    <source>
        <dbReference type="ARBA" id="ARBA00010617"/>
    </source>
</evidence>
<dbReference type="PANTHER" id="PTHR47944">
    <property type="entry name" value="CYTOCHROME P450 98A9"/>
    <property type="match status" value="1"/>
</dbReference>
<keyword evidence="12" id="KW-0472">Membrane</keyword>
<keyword evidence="10 13" id="KW-0408">Iron</keyword>
<dbReference type="EMBL" id="AMZH03021854">
    <property type="protein sequence ID" value="RRT37812.1"/>
    <property type="molecule type" value="Genomic_DNA"/>
</dbReference>
<evidence type="ECO:0000256" key="4">
    <source>
        <dbReference type="ARBA" id="ARBA00022617"/>
    </source>
</evidence>
<keyword evidence="11 14" id="KW-0503">Monooxygenase</keyword>
<reference evidence="15 16" key="1">
    <citation type="journal article" date="2014" name="Agronomy (Basel)">
        <title>A Draft Genome Sequence for Ensete ventricosum, the Drought-Tolerant Tree Against Hunger.</title>
        <authorList>
            <person name="Harrison J."/>
            <person name="Moore K.A."/>
            <person name="Paszkiewicz K."/>
            <person name="Jones T."/>
            <person name="Grant M."/>
            <person name="Ambacheew D."/>
            <person name="Muzemil S."/>
            <person name="Studholme D.J."/>
        </authorList>
    </citation>
    <scope>NUCLEOTIDE SEQUENCE [LARGE SCALE GENOMIC DNA]</scope>
</reference>
<dbReference type="PROSITE" id="PS00086">
    <property type="entry name" value="CYTOCHROME_P450"/>
    <property type="match status" value="1"/>
</dbReference>
<evidence type="ECO:0000256" key="7">
    <source>
        <dbReference type="ARBA" id="ARBA00022857"/>
    </source>
</evidence>
<name>A0A426XEC3_ENSVE</name>
<sequence length="520" mass="57578">MDLILLGLFTLGVSSLLLFFLHLKQSRTKPLPPGPRGWPILGNLSQLGRKPHHMLHALAKVHGPLFRLRFGSVDVVVAASATVASQLLRAHDANFCDRPPNSGAEHVAYNYQDLVFAPYGPRWRMLRKLCSVHLFSAKALDDLRWVRQGEVRLLVQALRACGDAPVNLGYAVNVCATNALARATMGRRVFEEDGSREGAGEFKEMVVELMRLAGEFNVGDFVPWLNWLDPQGVVARMKRLHRRYDEFLDGIIAEHRRRAEAAEGDDDPSGRGRDLLSVLIELSERPDGEGDGGKLTDTNIKALLLNLFTAGTDTSSSTVEWALAELIRHPEVLKQAQRELDSVVGRSRLVTESDLPNLRFLQAVIKETFRLHPSTPLSLPRVASEACEVSGYHIPRGATLLVNIWAITHDPASWPNPLEFSPARFLPGGAHENVDLRGNDFELIPFGAGRRICAGMSLGIRMVQFMTATLVHAFDWSLPEGQKPEKLDMEEAYGLTLQRAVPLMVHPIPRLTSAAYEAGC</sequence>
<keyword evidence="5" id="KW-0812">Transmembrane</keyword>
<evidence type="ECO:0000256" key="11">
    <source>
        <dbReference type="ARBA" id="ARBA00023033"/>
    </source>
</evidence>
<accession>A0A426XEC3</accession>
<dbReference type="FunFam" id="1.10.630.10:FF:000097">
    <property type="entry name" value="Cytochrome P-450 19"/>
    <property type="match status" value="1"/>
</dbReference>
<dbReference type="GO" id="GO:0016020">
    <property type="term" value="C:membrane"/>
    <property type="evidence" value="ECO:0007669"/>
    <property type="project" value="UniProtKB-SubCell"/>
</dbReference>
<dbReference type="InterPro" id="IPR001128">
    <property type="entry name" value="Cyt_P450"/>
</dbReference>
<dbReference type="GO" id="GO:0005506">
    <property type="term" value="F:iron ion binding"/>
    <property type="evidence" value="ECO:0007669"/>
    <property type="project" value="InterPro"/>
</dbReference>
<protein>
    <recommendedName>
        <fullName evidence="17">Flavonoid 3'-monooxygenase</fullName>
    </recommendedName>
</protein>
<keyword evidence="6 13" id="KW-0479">Metal-binding</keyword>
<keyword evidence="7" id="KW-0521">NADP</keyword>
<feature type="binding site" description="axial binding residue" evidence="13">
    <location>
        <position position="453"/>
    </location>
    <ligand>
        <name>heme</name>
        <dbReference type="ChEBI" id="CHEBI:30413"/>
    </ligand>
    <ligandPart>
        <name>Fe</name>
        <dbReference type="ChEBI" id="CHEBI:18248"/>
    </ligandPart>
</feature>
<evidence type="ECO:0000256" key="1">
    <source>
        <dbReference type="ARBA" id="ARBA00001971"/>
    </source>
</evidence>
<dbReference type="InterPro" id="IPR036396">
    <property type="entry name" value="Cyt_P450_sf"/>
</dbReference>
<evidence type="ECO:0000256" key="14">
    <source>
        <dbReference type="RuleBase" id="RU000461"/>
    </source>
</evidence>
<evidence type="ECO:0000313" key="15">
    <source>
        <dbReference type="EMBL" id="RRT37812.1"/>
    </source>
</evidence>
<gene>
    <name evidence="15" type="ORF">B296_00045579</name>
</gene>
<evidence type="ECO:0000256" key="10">
    <source>
        <dbReference type="ARBA" id="ARBA00023004"/>
    </source>
</evidence>
<dbReference type="Pfam" id="PF00067">
    <property type="entry name" value="p450"/>
    <property type="match status" value="1"/>
</dbReference>
<evidence type="ECO:0000256" key="5">
    <source>
        <dbReference type="ARBA" id="ARBA00022692"/>
    </source>
</evidence>
<evidence type="ECO:0000256" key="12">
    <source>
        <dbReference type="ARBA" id="ARBA00023136"/>
    </source>
</evidence>
<dbReference type="Gene3D" id="1.10.630.10">
    <property type="entry name" value="Cytochrome P450"/>
    <property type="match status" value="1"/>
</dbReference>
<dbReference type="GO" id="GO:0080027">
    <property type="term" value="P:response to herbivore"/>
    <property type="evidence" value="ECO:0007669"/>
    <property type="project" value="UniProtKB-ARBA"/>
</dbReference>
<dbReference type="PANTHER" id="PTHR47944:SF18">
    <property type="entry name" value="FLAVONOID 3'-MONOOXYGENASE"/>
    <property type="match status" value="1"/>
</dbReference>
<comment type="caution">
    <text evidence="15">The sequence shown here is derived from an EMBL/GenBank/DDBJ whole genome shotgun (WGS) entry which is preliminary data.</text>
</comment>
<evidence type="ECO:0000256" key="6">
    <source>
        <dbReference type="ARBA" id="ARBA00022723"/>
    </source>
</evidence>
<evidence type="ECO:0000256" key="8">
    <source>
        <dbReference type="ARBA" id="ARBA00022989"/>
    </source>
</evidence>
<proteinExistence type="inferred from homology"/>
<evidence type="ECO:0000313" key="16">
    <source>
        <dbReference type="Proteomes" id="UP000287651"/>
    </source>
</evidence>
<evidence type="ECO:0000256" key="9">
    <source>
        <dbReference type="ARBA" id="ARBA00023002"/>
    </source>
</evidence>
<dbReference type="GO" id="GO:0020037">
    <property type="term" value="F:heme binding"/>
    <property type="evidence" value="ECO:0007669"/>
    <property type="project" value="InterPro"/>
</dbReference>
<evidence type="ECO:0008006" key="17">
    <source>
        <dbReference type="Google" id="ProtNLM"/>
    </source>
</evidence>
<dbReference type="GO" id="GO:0016705">
    <property type="term" value="F:oxidoreductase activity, acting on paired donors, with incorporation or reduction of molecular oxygen"/>
    <property type="evidence" value="ECO:0007669"/>
    <property type="project" value="InterPro"/>
</dbReference>
<comment type="subcellular location">
    <subcellularLocation>
        <location evidence="2">Membrane</location>
        <topology evidence="2">Single-pass membrane protein</topology>
    </subcellularLocation>
</comment>
<keyword evidence="4 13" id="KW-0349">Heme</keyword>
<keyword evidence="9 14" id="KW-0560">Oxidoreductase</keyword>
<comment type="similarity">
    <text evidence="3 14">Belongs to the cytochrome P450 family.</text>
</comment>